<dbReference type="STRING" id="1798499.A3C95_01465"/>
<evidence type="ECO:0000256" key="2">
    <source>
        <dbReference type="SAM" id="MobiDB-lite"/>
    </source>
</evidence>
<feature type="region of interest" description="Disordered" evidence="2">
    <location>
        <begin position="583"/>
        <end position="627"/>
    </location>
</feature>
<name>A0A1F6E5K3_9BACT</name>
<feature type="compositionally biased region" description="Polar residues" evidence="2">
    <location>
        <begin position="585"/>
        <end position="598"/>
    </location>
</feature>
<evidence type="ECO:0000313" key="4">
    <source>
        <dbReference type="Proteomes" id="UP000177107"/>
    </source>
</evidence>
<feature type="coiled-coil region" evidence="1">
    <location>
        <begin position="41"/>
        <end position="78"/>
    </location>
</feature>
<comment type="caution">
    <text evidence="3">The sequence shown here is derived from an EMBL/GenBank/DDBJ whole genome shotgun (WGS) entry which is preliminary data.</text>
</comment>
<keyword evidence="1" id="KW-0175">Coiled coil</keyword>
<dbReference type="AlphaFoldDB" id="A0A1F6E5K3"/>
<feature type="region of interest" description="Disordered" evidence="2">
    <location>
        <begin position="1"/>
        <end position="33"/>
    </location>
</feature>
<gene>
    <name evidence="3" type="ORF">A3C95_01465</name>
</gene>
<protein>
    <submittedName>
        <fullName evidence="3">Uncharacterized protein</fullName>
    </submittedName>
</protein>
<dbReference type="Proteomes" id="UP000177107">
    <property type="component" value="Unassembled WGS sequence"/>
</dbReference>
<feature type="compositionally biased region" description="Polar residues" evidence="2">
    <location>
        <begin position="9"/>
        <end position="21"/>
    </location>
</feature>
<accession>A0A1F6E5K3</accession>
<evidence type="ECO:0000313" key="3">
    <source>
        <dbReference type="EMBL" id="OGG68857.1"/>
    </source>
</evidence>
<sequence>MPEGIPSASKPTQEEVPQSNAPGFVKEFSRENNIEERTALAEKIRAERAEHSQERREQSELEKQVEHIEKQLDEYNNGSFLNKTKDYFKMRAVKESLGMAQAQKTEIEASIASRDPNRSGQDAIDTFYAKEKQRWVRTEYSKEDIKKLFTEEHLASLSVEDYALLMKRFPSEMVTHVTRQGVRDHTGMWEHTAGEGAFHNGFEKMLDDGALKSPLAIKFAENGKEETILEILRSKRSGELPKTREEALNVLDSYMRGGQGSYADKAAVHFAAEEVADHYYGSEKGNEIFIAYPSAFVGSQYHFSHGDIAPEKIGDQHNDAWVLSQEDHGMKLDAGLVFIPKDAQVDPKTGSRYEIGPDKKPLKNTAAVESLKQLTDSPKMPAYMQQIQERLGRLSTSEKLPSPSTWESELGNSNWDSYARKDVLEALLPIRDKIKEITGISDDRILSKLFDYRNAGNFGNAGNRHDERERQGNYERAIDSVLEESGTRFAEAKNTVSSEEYWSAYFSAHPDKKPSKIIFYSGGDPTKAMYEWKRAHGIDKRSADTSAGFVERKAMTAGEEVGAIRERADRFENLVRAIIEEKFPENQSVETMSESQSVETLDDEEELPPPFPPEDASIRRPPPPPMQ</sequence>
<reference evidence="3 4" key="1">
    <citation type="journal article" date="2016" name="Nat. Commun.">
        <title>Thousands of microbial genomes shed light on interconnected biogeochemical processes in an aquifer system.</title>
        <authorList>
            <person name="Anantharaman K."/>
            <person name="Brown C.T."/>
            <person name="Hug L.A."/>
            <person name="Sharon I."/>
            <person name="Castelle C.J."/>
            <person name="Probst A.J."/>
            <person name="Thomas B.C."/>
            <person name="Singh A."/>
            <person name="Wilkins M.J."/>
            <person name="Karaoz U."/>
            <person name="Brodie E.L."/>
            <person name="Williams K.H."/>
            <person name="Hubbard S.S."/>
            <person name="Banfield J.F."/>
        </authorList>
    </citation>
    <scope>NUCLEOTIDE SEQUENCE [LARGE SCALE GENOMIC DNA]</scope>
</reference>
<evidence type="ECO:0000256" key="1">
    <source>
        <dbReference type="SAM" id="Coils"/>
    </source>
</evidence>
<dbReference type="EMBL" id="MFLM01000002">
    <property type="protein sequence ID" value="OGG68857.1"/>
    <property type="molecule type" value="Genomic_DNA"/>
</dbReference>
<organism evidence="3 4">
    <name type="scientific">Candidatus Kaiserbacteria bacterium RIFCSPHIGHO2_02_FULL_56_30</name>
    <dbReference type="NCBI Taxonomy" id="1798499"/>
    <lineage>
        <taxon>Bacteria</taxon>
        <taxon>Candidatus Kaiseribacteriota</taxon>
    </lineage>
</organism>
<proteinExistence type="predicted"/>